<evidence type="ECO:0000256" key="1">
    <source>
        <dbReference type="SAM" id="MobiDB-lite"/>
    </source>
</evidence>
<evidence type="ECO:0000313" key="2">
    <source>
        <dbReference type="EMBL" id="KAJ8983507.1"/>
    </source>
</evidence>
<protein>
    <submittedName>
        <fullName evidence="2">Uncharacterized protein</fullName>
    </submittedName>
</protein>
<name>A0ABQ9K0E9_9CUCU</name>
<proteinExistence type="predicted"/>
<keyword evidence="3" id="KW-1185">Reference proteome</keyword>
<accession>A0ABQ9K0E9</accession>
<reference evidence="2" key="1">
    <citation type="journal article" date="2023" name="Insect Mol. Biol.">
        <title>Genome sequencing provides insights into the evolution of gene families encoding plant cell wall-degrading enzymes in longhorned beetles.</title>
        <authorList>
            <person name="Shin N.R."/>
            <person name="Okamura Y."/>
            <person name="Kirsch R."/>
            <person name="Pauchet Y."/>
        </authorList>
    </citation>
    <scope>NUCLEOTIDE SEQUENCE</scope>
    <source>
        <strain evidence="2">MMC_N1</strain>
    </source>
</reference>
<dbReference type="EMBL" id="JAPWTJ010000072">
    <property type="protein sequence ID" value="KAJ8983507.1"/>
    <property type="molecule type" value="Genomic_DNA"/>
</dbReference>
<organism evidence="2 3">
    <name type="scientific">Molorchus minor</name>
    <dbReference type="NCBI Taxonomy" id="1323400"/>
    <lineage>
        <taxon>Eukaryota</taxon>
        <taxon>Metazoa</taxon>
        <taxon>Ecdysozoa</taxon>
        <taxon>Arthropoda</taxon>
        <taxon>Hexapoda</taxon>
        <taxon>Insecta</taxon>
        <taxon>Pterygota</taxon>
        <taxon>Neoptera</taxon>
        <taxon>Endopterygota</taxon>
        <taxon>Coleoptera</taxon>
        <taxon>Polyphaga</taxon>
        <taxon>Cucujiformia</taxon>
        <taxon>Chrysomeloidea</taxon>
        <taxon>Cerambycidae</taxon>
        <taxon>Lamiinae</taxon>
        <taxon>Monochamini</taxon>
        <taxon>Molorchus</taxon>
    </lineage>
</organism>
<feature type="compositionally biased region" description="Basic and acidic residues" evidence="1">
    <location>
        <begin position="156"/>
        <end position="174"/>
    </location>
</feature>
<feature type="compositionally biased region" description="Basic residues" evidence="1">
    <location>
        <begin position="114"/>
        <end position="135"/>
    </location>
</feature>
<sequence>MGVLYCKKYKQYFGEETSRRTYNSRNFLSQLVSLGDWILESSNLPTIKGGVTPSERLSVAFDKIDNLEYIDQATPIDTTALKSKGYQTIDTDLEPKVTSKLGSSAEDDVFRTPSKQKNKIRPKLNGGKKKGKKDKVKPAVSPEVPESVGGEGGTWPRKDGSKAAEKPPSKEGVRRVQTVTTDIETTKIVTTTTSLNRYTFMKLMDEDQARQLRQDKKFRTHSCSSIPYDNIIENLAPLGKGSAINEEEDEKEKEKEIKDKETLTREEIRPIVESILDTIVEMAVEIIEKNHLQLERINPDSHAKLTRIPSDYKSRIRCNTGDTLSALYIPKIIQTPSNDNLIDARNFVEEYEEYHESCSEMQDTQLR</sequence>
<feature type="region of interest" description="Disordered" evidence="1">
    <location>
        <begin position="100"/>
        <end position="176"/>
    </location>
</feature>
<comment type="caution">
    <text evidence="2">The sequence shown here is derived from an EMBL/GenBank/DDBJ whole genome shotgun (WGS) entry which is preliminary data.</text>
</comment>
<gene>
    <name evidence="2" type="ORF">NQ317_005165</name>
</gene>
<dbReference type="Proteomes" id="UP001162164">
    <property type="component" value="Unassembled WGS sequence"/>
</dbReference>
<evidence type="ECO:0000313" key="3">
    <source>
        <dbReference type="Proteomes" id="UP001162164"/>
    </source>
</evidence>